<keyword evidence="1" id="KW-0812">Transmembrane</keyword>
<feature type="transmembrane region" description="Helical" evidence="1">
    <location>
        <begin position="44"/>
        <end position="65"/>
    </location>
</feature>
<organism evidence="2 3">
    <name type="scientific">Gulbenkiania indica</name>
    <dbReference type="NCBI Taxonomy" id="375574"/>
    <lineage>
        <taxon>Bacteria</taxon>
        <taxon>Pseudomonadati</taxon>
        <taxon>Pseudomonadota</taxon>
        <taxon>Betaproteobacteria</taxon>
        <taxon>Neisseriales</taxon>
        <taxon>Chromobacteriaceae</taxon>
        <taxon>Gulbenkiania</taxon>
    </lineage>
</organism>
<dbReference type="EMBL" id="CYHA01000007">
    <property type="protein sequence ID" value="CUA86098.1"/>
    <property type="molecule type" value="Genomic_DNA"/>
</dbReference>
<keyword evidence="1" id="KW-0472">Membrane</keyword>
<evidence type="ECO:0000313" key="3">
    <source>
        <dbReference type="Proteomes" id="UP000243535"/>
    </source>
</evidence>
<evidence type="ECO:0000313" key="2">
    <source>
        <dbReference type="EMBL" id="CUA86098.1"/>
    </source>
</evidence>
<accession>A0A0K6H552</accession>
<evidence type="ECO:0000256" key="1">
    <source>
        <dbReference type="SAM" id="Phobius"/>
    </source>
</evidence>
<dbReference type="Proteomes" id="UP000243535">
    <property type="component" value="Unassembled WGS sequence"/>
</dbReference>
<dbReference type="RefSeq" id="WP_054285347.1">
    <property type="nucleotide sequence ID" value="NZ_CYHA01000007.1"/>
</dbReference>
<keyword evidence="3" id="KW-1185">Reference proteome</keyword>
<protein>
    <submittedName>
        <fullName evidence="2">Uncharacterized protein</fullName>
    </submittedName>
</protein>
<proteinExistence type="predicted"/>
<name>A0A0K6H552_9NEIS</name>
<dbReference type="AlphaFoldDB" id="A0A0K6H552"/>
<sequence length="68" mass="7259">MFLLFNRLRRNRKAARTTLIVATLLFLAGSAAFSLGEARPLPAVAGVLAMVAGVFGQFLALAALMKRP</sequence>
<dbReference type="STRING" id="375574.GCA_001418035_02351"/>
<gene>
    <name evidence="2" type="ORF">Ga0061063_2575</name>
</gene>
<keyword evidence="1" id="KW-1133">Transmembrane helix</keyword>
<reference evidence="3" key="1">
    <citation type="submission" date="2015-08" db="EMBL/GenBank/DDBJ databases">
        <authorList>
            <person name="Varghese N."/>
        </authorList>
    </citation>
    <scope>NUCLEOTIDE SEQUENCE [LARGE SCALE GENOMIC DNA]</scope>
    <source>
        <strain evidence="3">DSM 17901</strain>
    </source>
</reference>